<evidence type="ECO:0000256" key="4">
    <source>
        <dbReference type="ARBA" id="ARBA00022840"/>
    </source>
</evidence>
<dbReference type="InterPro" id="IPR008271">
    <property type="entry name" value="Ser/Thr_kinase_AS"/>
</dbReference>
<dbReference type="CDD" id="cd14014">
    <property type="entry name" value="STKc_PknB_like"/>
    <property type="match status" value="1"/>
</dbReference>
<sequence length="473" mass="50438">MIGSVIGTYRVTACLGTGGMGTVYQGVDVMLDRPVAIKVLKPELVANPQLIERFRTEAVLLGKLNHPNIATLYGFLPIGNQQFAMVMEFLPGTSLETLLQQRGAMPLPMAVPLFSGVLDAIGHAHRQGIIHRDIKPSNVMVLPDGTPKVMDFGIARALGSSHQTRVGAIVGTLEYMSPEQIQGKETDARSDIYSLGILLYEMLTGRVPFAADSEYALLQAHIQASPPPPRVFTPDIPEIVAQVVLRALEKDPNRRFQTAGEFKLALVAATTPSLAAIPSDVRVALSLSGTSNGLTSPICPPPSPSPAASKMLPPFHQTALPPSPVVATKSSDVWLKVIAWSLAGVAALVFVLATLAYVWVHRGGAVPESRTPAASQPPSHEEAISLPPATNTALPPPERDPLEVPPPSRSDPPGVLIPDVLPPRSGGVISPEPPSTSEEVAPKKQPPKRTGKDQSGVSERERRRRKALEALDQ</sequence>
<proteinExistence type="predicted"/>
<dbReference type="SMART" id="SM00220">
    <property type="entry name" value="S_TKc"/>
    <property type="match status" value="1"/>
</dbReference>
<dbReference type="PROSITE" id="PS00108">
    <property type="entry name" value="PROTEIN_KINASE_ST"/>
    <property type="match status" value="1"/>
</dbReference>
<dbReference type="PROSITE" id="PS00107">
    <property type="entry name" value="PROTEIN_KINASE_ATP"/>
    <property type="match status" value="1"/>
</dbReference>
<dbReference type="InterPro" id="IPR000719">
    <property type="entry name" value="Prot_kinase_dom"/>
</dbReference>
<evidence type="ECO:0000256" key="1">
    <source>
        <dbReference type="ARBA" id="ARBA00022679"/>
    </source>
</evidence>
<keyword evidence="7" id="KW-0812">Transmembrane</keyword>
<evidence type="ECO:0000256" key="3">
    <source>
        <dbReference type="ARBA" id="ARBA00022777"/>
    </source>
</evidence>
<keyword evidence="7" id="KW-0472">Membrane</keyword>
<evidence type="ECO:0000256" key="2">
    <source>
        <dbReference type="ARBA" id="ARBA00022741"/>
    </source>
</evidence>
<evidence type="ECO:0000256" key="5">
    <source>
        <dbReference type="PROSITE-ProRule" id="PRU10141"/>
    </source>
</evidence>
<dbReference type="PANTHER" id="PTHR43289">
    <property type="entry name" value="MITOGEN-ACTIVATED PROTEIN KINASE KINASE KINASE 20-RELATED"/>
    <property type="match status" value="1"/>
</dbReference>
<name>A0ABX8BD22_9BACT</name>
<protein>
    <submittedName>
        <fullName evidence="9">Protein kinase</fullName>
    </submittedName>
</protein>
<keyword evidence="1" id="KW-0808">Transferase</keyword>
<keyword evidence="2 5" id="KW-0547">Nucleotide-binding</keyword>
<organism evidence="9 10">
    <name type="scientific">Chloracidobacterium validum</name>
    <dbReference type="NCBI Taxonomy" id="2821543"/>
    <lineage>
        <taxon>Bacteria</taxon>
        <taxon>Pseudomonadati</taxon>
        <taxon>Acidobacteriota</taxon>
        <taxon>Terriglobia</taxon>
        <taxon>Terriglobales</taxon>
        <taxon>Acidobacteriaceae</taxon>
        <taxon>Chloracidobacterium</taxon>
    </lineage>
</organism>
<evidence type="ECO:0000256" key="6">
    <source>
        <dbReference type="SAM" id="MobiDB-lite"/>
    </source>
</evidence>
<reference evidence="9 10" key="1">
    <citation type="submission" date="2021-03" db="EMBL/GenBank/DDBJ databases">
        <title>Genomic and phenotypic characterization of Chloracidobacterium isolates provides evidence for multiple species.</title>
        <authorList>
            <person name="Saini M.K."/>
            <person name="Costas A.M.G."/>
            <person name="Tank M."/>
            <person name="Bryant D.A."/>
        </authorList>
    </citation>
    <scope>NUCLEOTIDE SEQUENCE [LARGE SCALE GENOMIC DNA]</scope>
    <source>
        <strain evidence="9 10">BV2-C</strain>
    </source>
</reference>
<keyword evidence="10" id="KW-1185">Reference proteome</keyword>
<feature type="domain" description="Protein kinase" evidence="8">
    <location>
        <begin position="9"/>
        <end position="267"/>
    </location>
</feature>
<dbReference type="Proteomes" id="UP000676506">
    <property type="component" value="Chromosome 2"/>
</dbReference>
<dbReference type="PROSITE" id="PS50011">
    <property type="entry name" value="PROTEIN_KINASE_DOM"/>
    <property type="match status" value="1"/>
</dbReference>
<accession>A0ABX8BD22</accession>
<dbReference type="InterPro" id="IPR017441">
    <property type="entry name" value="Protein_kinase_ATP_BS"/>
</dbReference>
<dbReference type="Pfam" id="PF00069">
    <property type="entry name" value="Pkinase"/>
    <property type="match status" value="1"/>
</dbReference>
<dbReference type="InterPro" id="IPR011009">
    <property type="entry name" value="Kinase-like_dom_sf"/>
</dbReference>
<dbReference type="EMBL" id="CP072649">
    <property type="protein sequence ID" value="QUW04322.1"/>
    <property type="molecule type" value="Genomic_DNA"/>
</dbReference>
<evidence type="ECO:0000259" key="8">
    <source>
        <dbReference type="PROSITE" id="PS50011"/>
    </source>
</evidence>
<dbReference type="RefSeq" id="WP_211430211.1">
    <property type="nucleotide sequence ID" value="NZ_CP072649.1"/>
</dbReference>
<feature type="region of interest" description="Disordered" evidence="6">
    <location>
        <begin position="367"/>
        <end position="473"/>
    </location>
</feature>
<keyword evidence="4 5" id="KW-0067">ATP-binding</keyword>
<evidence type="ECO:0000313" key="10">
    <source>
        <dbReference type="Proteomes" id="UP000676506"/>
    </source>
</evidence>
<dbReference type="Gene3D" id="3.30.200.20">
    <property type="entry name" value="Phosphorylase Kinase, domain 1"/>
    <property type="match status" value="1"/>
</dbReference>
<dbReference type="GO" id="GO:0016301">
    <property type="term" value="F:kinase activity"/>
    <property type="evidence" value="ECO:0007669"/>
    <property type="project" value="UniProtKB-KW"/>
</dbReference>
<dbReference type="PANTHER" id="PTHR43289:SF6">
    <property type="entry name" value="SERINE_THREONINE-PROTEIN KINASE NEKL-3"/>
    <property type="match status" value="1"/>
</dbReference>
<keyword evidence="7" id="KW-1133">Transmembrane helix</keyword>
<keyword evidence="3 9" id="KW-0418">Kinase</keyword>
<dbReference type="Gene3D" id="1.10.510.10">
    <property type="entry name" value="Transferase(Phosphotransferase) domain 1"/>
    <property type="match status" value="1"/>
</dbReference>
<gene>
    <name evidence="9" type="ORF">J8C06_14915</name>
</gene>
<feature type="binding site" evidence="5">
    <location>
        <position position="38"/>
    </location>
    <ligand>
        <name>ATP</name>
        <dbReference type="ChEBI" id="CHEBI:30616"/>
    </ligand>
</feature>
<feature type="transmembrane region" description="Helical" evidence="7">
    <location>
        <begin position="337"/>
        <end position="360"/>
    </location>
</feature>
<dbReference type="SUPFAM" id="SSF56112">
    <property type="entry name" value="Protein kinase-like (PK-like)"/>
    <property type="match status" value="1"/>
</dbReference>
<evidence type="ECO:0000256" key="7">
    <source>
        <dbReference type="SAM" id="Phobius"/>
    </source>
</evidence>
<evidence type="ECO:0000313" key="9">
    <source>
        <dbReference type="EMBL" id="QUW04322.1"/>
    </source>
</evidence>